<comment type="caution">
    <text evidence="2">The sequence shown here is derived from an EMBL/GenBank/DDBJ whole genome shotgun (WGS) entry which is preliminary data.</text>
</comment>
<dbReference type="AlphaFoldDB" id="A0A8J3XTN1"/>
<dbReference type="Pfam" id="PF05742">
    <property type="entry name" value="TANGO2"/>
    <property type="match status" value="1"/>
</dbReference>
<evidence type="ECO:0008006" key="4">
    <source>
        <dbReference type="Google" id="ProtNLM"/>
    </source>
</evidence>
<dbReference type="Proteomes" id="UP000605992">
    <property type="component" value="Unassembled WGS sequence"/>
</dbReference>
<keyword evidence="3" id="KW-1185">Reference proteome</keyword>
<accession>A0A8J3XTN1</accession>
<dbReference type="EMBL" id="BOOR01000003">
    <property type="protein sequence ID" value="GII51771.1"/>
    <property type="molecule type" value="Genomic_DNA"/>
</dbReference>
<dbReference type="InterPro" id="IPR008551">
    <property type="entry name" value="TANGO2"/>
</dbReference>
<evidence type="ECO:0000256" key="1">
    <source>
        <dbReference type="SAM" id="MobiDB-lite"/>
    </source>
</evidence>
<organism evidence="2 3">
    <name type="scientific">Planotetraspora thailandica</name>
    <dbReference type="NCBI Taxonomy" id="487172"/>
    <lineage>
        <taxon>Bacteria</taxon>
        <taxon>Bacillati</taxon>
        <taxon>Actinomycetota</taxon>
        <taxon>Actinomycetes</taxon>
        <taxon>Streptosporangiales</taxon>
        <taxon>Streptosporangiaceae</taxon>
        <taxon>Planotetraspora</taxon>
    </lineage>
</organism>
<proteinExistence type="predicted"/>
<protein>
    <recommendedName>
        <fullName evidence="4">NRDE family protein</fullName>
    </recommendedName>
</protein>
<gene>
    <name evidence="2" type="ORF">Pth03_01600</name>
</gene>
<name>A0A8J3XTN1_9ACTN</name>
<evidence type="ECO:0000313" key="2">
    <source>
        <dbReference type="EMBL" id="GII51771.1"/>
    </source>
</evidence>
<dbReference type="PANTHER" id="PTHR17985:SF8">
    <property type="entry name" value="TRANSPORT AND GOLGI ORGANIZATION PROTEIN 2 HOMOLOG"/>
    <property type="match status" value="1"/>
</dbReference>
<sequence>MCTVIVSVEPEADVPVLLVGVRDELVTRPWMSPDRYWPAYPGLIGGKDLQAGGTWLAADPEARRVGLLLNGEGTLAAPEARLSRGGLPLQAAQAGELPAADLTRYDPFHLLVAGLDGVRLWTWNGESLAEDKLPQGVHMLVNSGWDREAEHPRVAWFLPAFAAAARPAWQEGGSPQRFWGDWLTLSSSGAGPAPEDPRALIIRRRLEDGRIYASLSVSLLALSEHGLRFDFCPTPEDPTSWHRVATGSSRERRGRLRLS</sequence>
<dbReference type="PANTHER" id="PTHR17985">
    <property type="entry name" value="SER/THR-RICH PROTEIN T10 IN DGCR REGION"/>
    <property type="match status" value="1"/>
</dbReference>
<feature type="region of interest" description="Disordered" evidence="1">
    <location>
        <begin position="240"/>
        <end position="259"/>
    </location>
</feature>
<evidence type="ECO:0000313" key="3">
    <source>
        <dbReference type="Proteomes" id="UP000605992"/>
    </source>
</evidence>
<reference evidence="2" key="1">
    <citation type="submission" date="2021-01" db="EMBL/GenBank/DDBJ databases">
        <title>Whole genome shotgun sequence of Planotetraspora thailandica NBRC 104271.</title>
        <authorList>
            <person name="Komaki H."/>
            <person name="Tamura T."/>
        </authorList>
    </citation>
    <scope>NUCLEOTIDE SEQUENCE</scope>
    <source>
        <strain evidence="2">NBRC 104271</strain>
    </source>
</reference>